<comment type="caution">
    <text evidence="1">The sequence shown here is derived from an EMBL/GenBank/DDBJ whole genome shotgun (WGS) entry which is preliminary data.</text>
</comment>
<dbReference type="AlphaFoldDB" id="A0A918DHB9"/>
<organism evidence="1 2">
    <name type="scientific">Nonomuraea cavernae</name>
    <dbReference type="NCBI Taxonomy" id="2045107"/>
    <lineage>
        <taxon>Bacteria</taxon>
        <taxon>Bacillati</taxon>
        <taxon>Actinomycetota</taxon>
        <taxon>Actinomycetes</taxon>
        <taxon>Streptosporangiales</taxon>
        <taxon>Streptosporangiaceae</taxon>
        <taxon>Nonomuraea</taxon>
    </lineage>
</organism>
<reference evidence="1" key="1">
    <citation type="journal article" date="2014" name="Int. J. Syst. Evol. Microbiol.">
        <title>Complete genome sequence of Corynebacterium casei LMG S-19264T (=DSM 44701T), isolated from a smear-ripened cheese.</title>
        <authorList>
            <consortium name="US DOE Joint Genome Institute (JGI-PGF)"/>
            <person name="Walter F."/>
            <person name="Albersmeier A."/>
            <person name="Kalinowski J."/>
            <person name="Ruckert C."/>
        </authorList>
    </citation>
    <scope>NUCLEOTIDE SEQUENCE</scope>
    <source>
        <strain evidence="1">CGMCC 4.7368</strain>
    </source>
</reference>
<name>A0A918DHB9_9ACTN</name>
<evidence type="ECO:0000313" key="1">
    <source>
        <dbReference type="EMBL" id="GGO67093.1"/>
    </source>
</evidence>
<sequence length="55" mass="6212">MTRFQCTDCGNRSRSAYRCRRCGTRRQVEVCASHGARCLAGCRLCRILTRSQSGI</sequence>
<keyword evidence="2" id="KW-1185">Reference proteome</keyword>
<protein>
    <submittedName>
        <fullName evidence="1">Uncharacterized protein</fullName>
    </submittedName>
</protein>
<dbReference type="RefSeq" id="WP_189124005.1">
    <property type="nucleotide sequence ID" value="NZ_BMNH01000005.1"/>
</dbReference>
<gene>
    <name evidence="1" type="ORF">GCM10012289_22690</name>
</gene>
<proteinExistence type="predicted"/>
<dbReference type="EMBL" id="BMNH01000005">
    <property type="protein sequence ID" value="GGO67093.1"/>
    <property type="molecule type" value="Genomic_DNA"/>
</dbReference>
<dbReference type="Proteomes" id="UP000646523">
    <property type="component" value="Unassembled WGS sequence"/>
</dbReference>
<accession>A0A918DHB9</accession>
<evidence type="ECO:0000313" key="2">
    <source>
        <dbReference type="Proteomes" id="UP000646523"/>
    </source>
</evidence>
<reference evidence="1" key="2">
    <citation type="submission" date="2020-09" db="EMBL/GenBank/DDBJ databases">
        <authorList>
            <person name="Sun Q."/>
            <person name="Zhou Y."/>
        </authorList>
    </citation>
    <scope>NUCLEOTIDE SEQUENCE</scope>
    <source>
        <strain evidence="1">CGMCC 4.7368</strain>
    </source>
</reference>